<organism evidence="2">
    <name type="scientific">Tanacetum cinerariifolium</name>
    <name type="common">Dalmatian daisy</name>
    <name type="synonym">Chrysanthemum cinerariifolium</name>
    <dbReference type="NCBI Taxonomy" id="118510"/>
    <lineage>
        <taxon>Eukaryota</taxon>
        <taxon>Viridiplantae</taxon>
        <taxon>Streptophyta</taxon>
        <taxon>Embryophyta</taxon>
        <taxon>Tracheophyta</taxon>
        <taxon>Spermatophyta</taxon>
        <taxon>Magnoliopsida</taxon>
        <taxon>eudicotyledons</taxon>
        <taxon>Gunneridae</taxon>
        <taxon>Pentapetalae</taxon>
        <taxon>asterids</taxon>
        <taxon>campanulids</taxon>
        <taxon>Asterales</taxon>
        <taxon>Asteraceae</taxon>
        <taxon>Asteroideae</taxon>
        <taxon>Anthemideae</taxon>
        <taxon>Anthemidinae</taxon>
        <taxon>Tanacetum</taxon>
    </lineage>
</organism>
<sequence length="103" mass="11069">SALTCSSSPTSFTKITVHTAKCSECDKRNLETMLRCPGCTFQVCKPCHERREAAGRSLAHGNMMTPRIATPGASGSVVRRKPVSTAKSGKKDEGSVARKEEVE</sequence>
<reference evidence="2" key="1">
    <citation type="journal article" date="2019" name="Sci. Rep.">
        <title>Draft genome of Tanacetum cinerariifolium, the natural source of mosquito coil.</title>
        <authorList>
            <person name="Yamashiro T."/>
            <person name="Shiraishi A."/>
            <person name="Satake H."/>
            <person name="Nakayama K."/>
        </authorList>
    </citation>
    <scope>NUCLEOTIDE SEQUENCE</scope>
</reference>
<feature type="non-terminal residue" evidence="2">
    <location>
        <position position="1"/>
    </location>
</feature>
<comment type="caution">
    <text evidence="2">The sequence shown here is derived from an EMBL/GenBank/DDBJ whole genome shotgun (WGS) entry which is preliminary data.</text>
</comment>
<dbReference type="EMBL" id="BKCJ011789974">
    <property type="protein sequence ID" value="GFD53086.1"/>
    <property type="molecule type" value="Genomic_DNA"/>
</dbReference>
<protein>
    <submittedName>
        <fullName evidence="2">Uncharacterized protein</fullName>
    </submittedName>
</protein>
<feature type="region of interest" description="Disordered" evidence="1">
    <location>
        <begin position="58"/>
        <end position="103"/>
    </location>
</feature>
<dbReference type="AlphaFoldDB" id="A0A699X5A5"/>
<feature type="compositionally biased region" description="Basic and acidic residues" evidence="1">
    <location>
        <begin position="89"/>
        <end position="103"/>
    </location>
</feature>
<evidence type="ECO:0000313" key="2">
    <source>
        <dbReference type="EMBL" id="GFD53086.1"/>
    </source>
</evidence>
<gene>
    <name evidence="2" type="ORF">Tci_925055</name>
</gene>
<name>A0A699X5A5_TANCI</name>
<proteinExistence type="predicted"/>
<feature type="non-terminal residue" evidence="2">
    <location>
        <position position="103"/>
    </location>
</feature>
<evidence type="ECO:0000256" key="1">
    <source>
        <dbReference type="SAM" id="MobiDB-lite"/>
    </source>
</evidence>
<accession>A0A699X5A5</accession>